<dbReference type="PROSITE" id="PS51257">
    <property type="entry name" value="PROKAR_LIPOPROTEIN"/>
    <property type="match status" value="1"/>
</dbReference>
<keyword evidence="2" id="KW-1185">Reference proteome</keyword>
<reference evidence="1 2" key="1">
    <citation type="submission" date="2020-01" db="EMBL/GenBank/DDBJ databases">
        <authorList>
            <person name="Kim M."/>
        </authorList>
    </citation>
    <scope>NUCLEOTIDE SEQUENCE [LARGE SCALE GENOMIC DNA]</scope>
    <source>
        <strain evidence="1 2">BT10</strain>
    </source>
</reference>
<organism evidence="1 2">
    <name type="scientific">Nibribacter ruber</name>
    <dbReference type="NCBI Taxonomy" id="2698458"/>
    <lineage>
        <taxon>Bacteria</taxon>
        <taxon>Pseudomonadati</taxon>
        <taxon>Bacteroidota</taxon>
        <taxon>Cytophagia</taxon>
        <taxon>Cytophagales</taxon>
        <taxon>Hymenobacteraceae</taxon>
        <taxon>Nibribacter</taxon>
    </lineage>
</organism>
<proteinExistence type="predicted"/>
<evidence type="ECO:0000313" key="2">
    <source>
        <dbReference type="Proteomes" id="UP000464214"/>
    </source>
</evidence>
<name>A0A6P1P452_9BACT</name>
<dbReference type="KEGG" id="nib:GU926_17670"/>
<sequence>MKINHFNSFLSLCAITAMLLLQSCDPTYSIRIENQSSSKITVTATTTNKFQAYGHKIIELGADKVRFEIPSGEYLECGMAIAGLENDLPFTSLIVQTLNKRIVADTPNKVISLFEKESDGNLKTPYSLVIK</sequence>
<evidence type="ECO:0008006" key="3">
    <source>
        <dbReference type="Google" id="ProtNLM"/>
    </source>
</evidence>
<dbReference type="RefSeq" id="WP_160694248.1">
    <property type="nucleotide sequence ID" value="NZ_CP047897.1"/>
</dbReference>
<evidence type="ECO:0000313" key="1">
    <source>
        <dbReference type="EMBL" id="QHL89161.1"/>
    </source>
</evidence>
<gene>
    <name evidence="1" type="ORF">GU926_17670</name>
</gene>
<dbReference type="EMBL" id="CP047897">
    <property type="protein sequence ID" value="QHL89161.1"/>
    <property type="molecule type" value="Genomic_DNA"/>
</dbReference>
<accession>A0A6P1P452</accession>
<dbReference type="Proteomes" id="UP000464214">
    <property type="component" value="Chromosome"/>
</dbReference>
<dbReference type="AlphaFoldDB" id="A0A6P1P452"/>
<protein>
    <recommendedName>
        <fullName evidence="3">Lipoprotein</fullName>
    </recommendedName>
</protein>